<dbReference type="KEGG" id="jda:BW727_101890"/>
<dbReference type="Proteomes" id="UP000188993">
    <property type="component" value="Chromosome"/>
</dbReference>
<accession>A0A1S6IRQ6</accession>
<dbReference type="Pfam" id="PF06429">
    <property type="entry name" value="Flg_bbr_C"/>
    <property type="match status" value="1"/>
</dbReference>
<keyword evidence="4" id="KW-1185">Reference proteome</keyword>
<dbReference type="STRING" id="708126.BW727_101890"/>
<evidence type="ECO:0000259" key="2">
    <source>
        <dbReference type="Pfam" id="PF06429"/>
    </source>
</evidence>
<dbReference type="InterPro" id="IPR010930">
    <property type="entry name" value="Flg_bb/hook_C_dom"/>
</dbReference>
<dbReference type="RefSeq" id="WP_062467782.1">
    <property type="nucleotide sequence ID" value="NZ_BBYN01000003.1"/>
</dbReference>
<protein>
    <recommendedName>
        <fullName evidence="2">Flagellar basal-body/hook protein C-terminal domain-containing protein</fullName>
    </recommendedName>
</protein>
<evidence type="ECO:0000256" key="1">
    <source>
        <dbReference type="ARBA" id="ARBA00009677"/>
    </source>
</evidence>
<evidence type="ECO:0000313" key="3">
    <source>
        <dbReference type="EMBL" id="AQS54214.1"/>
    </source>
</evidence>
<sequence>MIRSIDTLKHHFNLLQKKQEMVSTNISNLNTPDFESLRMIQSTSVEAQLANRMGQPNRGKLVTMGNIPFSKQVSEVYRLPEVNLVDEMAEMIKISRDFEANQKVLHASDETLRRASSEIGKV</sequence>
<gene>
    <name evidence="3" type="ORF">BW727_101890</name>
</gene>
<dbReference type="AlphaFoldDB" id="A0A1S6IRQ6"/>
<comment type="similarity">
    <text evidence="1">Belongs to the flagella basal body rod proteins family.</text>
</comment>
<feature type="domain" description="Flagellar basal-body/hook protein C-terminal" evidence="2">
    <location>
        <begin position="82"/>
        <end position="117"/>
    </location>
</feature>
<evidence type="ECO:0000313" key="4">
    <source>
        <dbReference type="Proteomes" id="UP000188993"/>
    </source>
</evidence>
<organism evidence="3 4">
    <name type="scientific">Jeotgalibaca dankookensis</name>
    <dbReference type="NCBI Taxonomy" id="708126"/>
    <lineage>
        <taxon>Bacteria</taxon>
        <taxon>Bacillati</taxon>
        <taxon>Bacillota</taxon>
        <taxon>Bacilli</taxon>
        <taxon>Lactobacillales</taxon>
        <taxon>Carnobacteriaceae</taxon>
        <taxon>Jeotgalibaca</taxon>
    </lineage>
</organism>
<reference evidence="3 4" key="1">
    <citation type="journal article" date="2014" name="Int. J. Syst. Evol. Microbiol.">
        <title>Jeotgalibaca dankookensis gen. nov., sp. nov., a member of the family Carnobacteriaceae, isolated from seujeot (Korean traditional food).</title>
        <authorList>
            <person name="Lee D.G."/>
            <person name="Trujillo M.E."/>
            <person name="Kang H."/>
            <person name="Ahn T.Y."/>
        </authorList>
    </citation>
    <scope>NUCLEOTIDE SEQUENCE [LARGE SCALE GENOMIC DNA]</scope>
    <source>
        <strain evidence="3 4">EX-07</strain>
    </source>
</reference>
<dbReference type="OrthoDB" id="9800375at2"/>
<dbReference type="EMBL" id="CP019728">
    <property type="protein sequence ID" value="AQS54214.1"/>
    <property type="molecule type" value="Genomic_DNA"/>
</dbReference>
<proteinExistence type="inferred from homology"/>
<name>A0A1S6IRQ6_9LACT</name>